<protein>
    <recommendedName>
        <fullName evidence="3">Recombinase XerD</fullName>
    </recommendedName>
</protein>
<sequence length="307" mass="34331">MLAYLDAVSARVCAACVGWVDRIGCRDCGSHEQLIGSQCGSCRLSERLAELLDDGTGTVHDRLQPLRDYLLSVKDPRTAVRWLKRDPIAPTLRSMARGQLPIAHTTLDELPLSMRTRHFRRLLISANVLPEIDVFLNELELALAQVLTTIPEEHARLIRRYHQWHTLPRLRNRPKPMTTGVFANRMRNVRLIAAFLAWLQEQHLQLPMVDQAVIDRYSASTSGRDELRQFLTWAARSGLCVKVEVPRVRNGPPQAAMSDEALAELTGRVLADVALSPVGRLLALFAIVYAQPIRSSVELRARGGGTA</sequence>
<dbReference type="EMBL" id="WBJX01000007">
    <property type="protein sequence ID" value="KAB1636178.1"/>
    <property type="molecule type" value="Genomic_DNA"/>
</dbReference>
<organism evidence="1 2">
    <name type="scientific">Pseudoclavibacter terrae</name>
    <dbReference type="NCBI Taxonomy" id="1530195"/>
    <lineage>
        <taxon>Bacteria</taxon>
        <taxon>Bacillati</taxon>
        <taxon>Actinomycetota</taxon>
        <taxon>Actinomycetes</taxon>
        <taxon>Micrococcales</taxon>
        <taxon>Microbacteriaceae</taxon>
        <taxon>Pseudoclavibacter</taxon>
    </lineage>
</organism>
<dbReference type="AlphaFoldDB" id="A0A7J5AXM1"/>
<gene>
    <name evidence="1" type="ORF">F8O03_16775</name>
</gene>
<dbReference type="RefSeq" id="WP_151424887.1">
    <property type="nucleotide sequence ID" value="NZ_WBJX01000007.1"/>
</dbReference>
<dbReference type="OrthoDB" id="3405537at2"/>
<proteinExistence type="predicted"/>
<name>A0A7J5AXM1_9MICO</name>
<accession>A0A7J5AXM1</accession>
<evidence type="ECO:0008006" key="3">
    <source>
        <dbReference type="Google" id="ProtNLM"/>
    </source>
</evidence>
<dbReference type="Proteomes" id="UP000490386">
    <property type="component" value="Unassembled WGS sequence"/>
</dbReference>
<evidence type="ECO:0000313" key="2">
    <source>
        <dbReference type="Proteomes" id="UP000490386"/>
    </source>
</evidence>
<reference evidence="1 2" key="1">
    <citation type="submission" date="2019-09" db="EMBL/GenBank/DDBJ databases">
        <title>Phylogeny of genus Pseudoclavibacter and closely related genus.</title>
        <authorList>
            <person name="Li Y."/>
        </authorList>
    </citation>
    <scope>NUCLEOTIDE SEQUENCE [LARGE SCALE GENOMIC DNA]</scope>
    <source>
        <strain evidence="1 2">THG-MD12</strain>
    </source>
</reference>
<keyword evidence="2" id="KW-1185">Reference proteome</keyword>
<evidence type="ECO:0000313" key="1">
    <source>
        <dbReference type="EMBL" id="KAB1636178.1"/>
    </source>
</evidence>
<comment type="caution">
    <text evidence="1">The sequence shown here is derived from an EMBL/GenBank/DDBJ whole genome shotgun (WGS) entry which is preliminary data.</text>
</comment>